<accession>A0A0A8Z2B6</accession>
<name>A0A0A8Z2B6_ARUDO</name>
<dbReference type="AlphaFoldDB" id="A0A0A8Z2B6"/>
<proteinExistence type="predicted"/>
<dbReference type="EMBL" id="GBRH01266067">
    <property type="protein sequence ID" value="JAD31828.1"/>
    <property type="molecule type" value="Transcribed_RNA"/>
</dbReference>
<reference evidence="1" key="2">
    <citation type="journal article" date="2015" name="Data Brief">
        <title>Shoot transcriptome of the giant reed, Arundo donax.</title>
        <authorList>
            <person name="Barrero R.A."/>
            <person name="Guerrero F.D."/>
            <person name="Moolhuijzen P."/>
            <person name="Goolsby J.A."/>
            <person name="Tidwell J."/>
            <person name="Bellgard S.E."/>
            <person name="Bellgard M.I."/>
        </authorList>
    </citation>
    <scope>NUCLEOTIDE SEQUENCE</scope>
    <source>
        <tissue evidence="1">Shoot tissue taken approximately 20 cm above the soil surface</tissue>
    </source>
</reference>
<protein>
    <submittedName>
        <fullName evidence="1">Uncharacterized protein</fullName>
    </submittedName>
</protein>
<reference evidence="1" key="1">
    <citation type="submission" date="2014-09" db="EMBL/GenBank/DDBJ databases">
        <authorList>
            <person name="Magalhaes I.L.F."/>
            <person name="Oliveira U."/>
            <person name="Santos F.R."/>
            <person name="Vidigal T.H.D.A."/>
            <person name="Brescovit A.D."/>
            <person name="Santos A.J."/>
        </authorList>
    </citation>
    <scope>NUCLEOTIDE SEQUENCE</scope>
    <source>
        <tissue evidence="1">Shoot tissue taken approximately 20 cm above the soil surface</tissue>
    </source>
</reference>
<organism evidence="1">
    <name type="scientific">Arundo donax</name>
    <name type="common">Giant reed</name>
    <name type="synonym">Donax arundinaceus</name>
    <dbReference type="NCBI Taxonomy" id="35708"/>
    <lineage>
        <taxon>Eukaryota</taxon>
        <taxon>Viridiplantae</taxon>
        <taxon>Streptophyta</taxon>
        <taxon>Embryophyta</taxon>
        <taxon>Tracheophyta</taxon>
        <taxon>Spermatophyta</taxon>
        <taxon>Magnoliopsida</taxon>
        <taxon>Liliopsida</taxon>
        <taxon>Poales</taxon>
        <taxon>Poaceae</taxon>
        <taxon>PACMAD clade</taxon>
        <taxon>Arundinoideae</taxon>
        <taxon>Arundineae</taxon>
        <taxon>Arundo</taxon>
    </lineage>
</organism>
<evidence type="ECO:0000313" key="1">
    <source>
        <dbReference type="EMBL" id="JAD31828.1"/>
    </source>
</evidence>
<sequence>MARNRKTHRKTSYRLSINQVMGVPNCQYTKLTFTGVK</sequence>